<evidence type="ECO:0000313" key="2">
    <source>
        <dbReference type="EMBL" id="KXX79494.1"/>
    </source>
</evidence>
<accession>A0A175W918</accession>
<protein>
    <recommendedName>
        <fullName evidence="4">WW domain-containing protein</fullName>
    </recommendedName>
</protein>
<dbReference type="InterPro" id="IPR036020">
    <property type="entry name" value="WW_dom_sf"/>
</dbReference>
<dbReference type="STRING" id="100816.A0A175W918"/>
<organism evidence="2 3">
    <name type="scientific">Madurella mycetomatis</name>
    <dbReference type="NCBI Taxonomy" id="100816"/>
    <lineage>
        <taxon>Eukaryota</taxon>
        <taxon>Fungi</taxon>
        <taxon>Dikarya</taxon>
        <taxon>Ascomycota</taxon>
        <taxon>Pezizomycotina</taxon>
        <taxon>Sordariomycetes</taxon>
        <taxon>Sordariomycetidae</taxon>
        <taxon>Sordariales</taxon>
        <taxon>Sordariales incertae sedis</taxon>
        <taxon>Madurella</taxon>
    </lineage>
</organism>
<comment type="caution">
    <text evidence="2">The sequence shown here is derived from an EMBL/GenBank/DDBJ whole genome shotgun (WGS) entry which is preliminary data.</text>
</comment>
<dbReference type="SUPFAM" id="SSF51045">
    <property type="entry name" value="WW domain"/>
    <property type="match status" value="1"/>
</dbReference>
<feature type="compositionally biased region" description="Pro residues" evidence="1">
    <location>
        <begin position="1"/>
        <end position="10"/>
    </location>
</feature>
<dbReference type="VEuPathDB" id="FungiDB:MMYC01_205208"/>
<feature type="region of interest" description="Disordered" evidence="1">
    <location>
        <begin position="88"/>
        <end position="156"/>
    </location>
</feature>
<feature type="compositionally biased region" description="Basic and acidic residues" evidence="1">
    <location>
        <begin position="120"/>
        <end position="131"/>
    </location>
</feature>
<evidence type="ECO:0008006" key="4">
    <source>
        <dbReference type="Google" id="ProtNLM"/>
    </source>
</evidence>
<sequence>MATSAEPPPSYEEAVGDHSLPQQARNGIPLHARRSMEDELRPLPQGWVREFDPESQHQFFVDTNSSPPRTIWHHPYDDEVFLDSLPPSEREQISASQSGLFQRRPSAADLAAESTDEDSASEKPSAHEKKSVRLGRKLKDALTGTTHEERAADRARRAHAERELYRQHRILRRAMLEAMSSGRPQLIGRDEDRVHLYLEPPGHTFPGVTGVRRLNPYLTEVLYDGSDGRRPGPPGRYLRPEGEVYGFGYGGYGCGRFAGGRWDRPSGVYMRPGGRGFGGGLGIPLMAPLLGGVKVGGDGRSDGLIRWN</sequence>
<dbReference type="OrthoDB" id="2367685at2759"/>
<gene>
    <name evidence="2" type="ORF">MMYC01_205208</name>
</gene>
<keyword evidence="3" id="KW-1185">Reference proteome</keyword>
<proteinExistence type="predicted"/>
<evidence type="ECO:0000313" key="3">
    <source>
        <dbReference type="Proteomes" id="UP000078237"/>
    </source>
</evidence>
<name>A0A175W918_9PEZI</name>
<reference evidence="2 3" key="1">
    <citation type="journal article" date="2016" name="Genome Announc.">
        <title>Genome Sequence of Madurella mycetomatis mm55, Isolated from a Human Mycetoma Case in Sudan.</title>
        <authorList>
            <person name="Smit S."/>
            <person name="Derks M.F."/>
            <person name="Bervoets S."/>
            <person name="Fahal A."/>
            <person name="van Leeuwen W."/>
            <person name="van Belkum A."/>
            <person name="van de Sande W.W."/>
        </authorList>
    </citation>
    <scope>NUCLEOTIDE SEQUENCE [LARGE SCALE GENOMIC DNA]</scope>
    <source>
        <strain evidence="3">mm55</strain>
    </source>
</reference>
<dbReference type="EMBL" id="LCTW02000085">
    <property type="protein sequence ID" value="KXX79494.1"/>
    <property type="molecule type" value="Genomic_DNA"/>
</dbReference>
<evidence type="ECO:0000256" key="1">
    <source>
        <dbReference type="SAM" id="MobiDB-lite"/>
    </source>
</evidence>
<feature type="compositionally biased region" description="Basic and acidic residues" evidence="1">
    <location>
        <begin position="146"/>
        <end position="156"/>
    </location>
</feature>
<feature type="region of interest" description="Disordered" evidence="1">
    <location>
        <begin position="1"/>
        <end position="27"/>
    </location>
</feature>
<dbReference type="Gene3D" id="2.20.70.10">
    <property type="match status" value="1"/>
</dbReference>
<dbReference type="AlphaFoldDB" id="A0A175W918"/>
<dbReference type="Proteomes" id="UP000078237">
    <property type="component" value="Unassembled WGS sequence"/>
</dbReference>